<evidence type="ECO:0000313" key="6">
    <source>
        <dbReference type="Proteomes" id="UP001142648"/>
    </source>
</evidence>
<dbReference type="AlphaFoldDB" id="A0A9X2W262"/>
<keyword evidence="1" id="KW-0805">Transcription regulation</keyword>
<dbReference type="RefSeq" id="WP_259962582.1">
    <property type="nucleotide sequence ID" value="NZ_JAOAMV010000005.1"/>
</dbReference>
<name>A0A9X2W262_9SPHN</name>
<sequence>MTENANSTRLADFLPYLLSVTSNAVSSRVAEAYRAAFGLRIAEWRVMAVLGDAGALTQRDLTEATLMDKVAVNRACKELEDRGLAARTANERDGRSHHLELTGDGRAMHARIMPLALEMEARMFEGFTAEERQIFRALLARLRAAAGDFDPEGVEGGVGYGS</sequence>
<dbReference type="InterPro" id="IPR036388">
    <property type="entry name" value="WH-like_DNA-bd_sf"/>
</dbReference>
<evidence type="ECO:0000259" key="4">
    <source>
        <dbReference type="PROSITE" id="PS50995"/>
    </source>
</evidence>
<dbReference type="SUPFAM" id="SSF46785">
    <property type="entry name" value="Winged helix' DNA-binding domain"/>
    <property type="match status" value="1"/>
</dbReference>
<evidence type="ECO:0000313" key="5">
    <source>
        <dbReference type="EMBL" id="MCT2559677.1"/>
    </source>
</evidence>
<dbReference type="InterPro" id="IPR000835">
    <property type="entry name" value="HTH_MarR-typ"/>
</dbReference>
<dbReference type="SMART" id="SM00347">
    <property type="entry name" value="HTH_MARR"/>
    <property type="match status" value="1"/>
</dbReference>
<organism evidence="5 6">
    <name type="scientific">Tsuneonella litorea</name>
    <dbReference type="NCBI Taxonomy" id="2976475"/>
    <lineage>
        <taxon>Bacteria</taxon>
        <taxon>Pseudomonadati</taxon>
        <taxon>Pseudomonadota</taxon>
        <taxon>Alphaproteobacteria</taxon>
        <taxon>Sphingomonadales</taxon>
        <taxon>Erythrobacteraceae</taxon>
        <taxon>Tsuneonella</taxon>
    </lineage>
</organism>
<evidence type="ECO:0000256" key="3">
    <source>
        <dbReference type="ARBA" id="ARBA00023163"/>
    </source>
</evidence>
<dbReference type="EMBL" id="JAOAMV010000005">
    <property type="protein sequence ID" value="MCT2559677.1"/>
    <property type="molecule type" value="Genomic_DNA"/>
</dbReference>
<dbReference type="PANTHER" id="PTHR35790:SF4">
    <property type="entry name" value="HTH-TYPE TRANSCRIPTIONAL REGULATOR PCHR"/>
    <property type="match status" value="1"/>
</dbReference>
<evidence type="ECO:0000256" key="1">
    <source>
        <dbReference type="ARBA" id="ARBA00023015"/>
    </source>
</evidence>
<dbReference type="PRINTS" id="PR00598">
    <property type="entry name" value="HTHMARR"/>
</dbReference>
<dbReference type="GO" id="GO:0003700">
    <property type="term" value="F:DNA-binding transcription factor activity"/>
    <property type="evidence" value="ECO:0007669"/>
    <property type="project" value="InterPro"/>
</dbReference>
<dbReference type="Proteomes" id="UP001142648">
    <property type="component" value="Unassembled WGS sequence"/>
</dbReference>
<reference evidence="5" key="1">
    <citation type="submission" date="2022-09" db="EMBL/GenBank/DDBJ databases">
        <title>The genome sequence of Tsuneonella sp. YG55.</title>
        <authorList>
            <person name="Liu Y."/>
        </authorList>
    </citation>
    <scope>NUCLEOTIDE SEQUENCE</scope>
    <source>
        <strain evidence="5">YG55</strain>
    </source>
</reference>
<comment type="caution">
    <text evidence="5">The sequence shown here is derived from an EMBL/GenBank/DDBJ whole genome shotgun (WGS) entry which is preliminary data.</text>
</comment>
<feature type="domain" description="HTH marR-type" evidence="4">
    <location>
        <begin position="11"/>
        <end position="144"/>
    </location>
</feature>
<proteinExistence type="predicted"/>
<dbReference type="InterPro" id="IPR036390">
    <property type="entry name" value="WH_DNA-bd_sf"/>
</dbReference>
<dbReference type="PANTHER" id="PTHR35790">
    <property type="entry name" value="HTH-TYPE TRANSCRIPTIONAL REGULATOR PCHR"/>
    <property type="match status" value="1"/>
</dbReference>
<dbReference type="PROSITE" id="PS50995">
    <property type="entry name" value="HTH_MARR_2"/>
    <property type="match status" value="1"/>
</dbReference>
<evidence type="ECO:0000256" key="2">
    <source>
        <dbReference type="ARBA" id="ARBA00023125"/>
    </source>
</evidence>
<dbReference type="Gene3D" id="1.10.10.10">
    <property type="entry name" value="Winged helix-like DNA-binding domain superfamily/Winged helix DNA-binding domain"/>
    <property type="match status" value="1"/>
</dbReference>
<keyword evidence="3" id="KW-0804">Transcription</keyword>
<dbReference type="GO" id="GO:0003677">
    <property type="term" value="F:DNA binding"/>
    <property type="evidence" value="ECO:0007669"/>
    <property type="project" value="UniProtKB-KW"/>
</dbReference>
<accession>A0A9X2W262</accession>
<keyword evidence="2" id="KW-0238">DNA-binding</keyword>
<dbReference type="InterPro" id="IPR052067">
    <property type="entry name" value="Metal_resp_HTH_trans_reg"/>
</dbReference>
<protein>
    <submittedName>
        <fullName evidence="5">MarR family transcriptional regulator</fullName>
    </submittedName>
</protein>
<dbReference type="Pfam" id="PF12802">
    <property type="entry name" value="MarR_2"/>
    <property type="match status" value="1"/>
</dbReference>
<gene>
    <name evidence="5" type="ORF">N0B51_11870</name>
</gene>
<keyword evidence="6" id="KW-1185">Reference proteome</keyword>